<dbReference type="GO" id="GO:0008677">
    <property type="term" value="F:2-dehydropantoate 2-reductase activity"/>
    <property type="evidence" value="ECO:0007669"/>
    <property type="project" value="UniProtKB-EC"/>
</dbReference>
<dbReference type="InterPro" id="IPR050838">
    <property type="entry name" value="Ketopantoate_reductase"/>
</dbReference>
<dbReference type="GO" id="GO:0050661">
    <property type="term" value="F:NADP binding"/>
    <property type="evidence" value="ECO:0007669"/>
    <property type="project" value="TreeGrafter"/>
</dbReference>
<dbReference type="SUPFAM" id="SSF51735">
    <property type="entry name" value="NAD(P)-binding Rossmann-fold domains"/>
    <property type="match status" value="1"/>
</dbReference>
<evidence type="ECO:0000313" key="13">
    <source>
        <dbReference type="Proteomes" id="UP000285961"/>
    </source>
</evidence>
<dbReference type="PROSITE" id="PS51257">
    <property type="entry name" value="PROKAR_LIPOPROTEIN"/>
    <property type="match status" value="1"/>
</dbReference>
<accession>A0A419F5Y9</accession>
<dbReference type="InterPro" id="IPR036291">
    <property type="entry name" value="NAD(P)-bd_dom_sf"/>
</dbReference>
<evidence type="ECO:0000256" key="3">
    <source>
        <dbReference type="ARBA" id="ARBA00013014"/>
    </source>
</evidence>
<keyword evidence="9" id="KW-0566">Pantothenate biosynthesis</keyword>
<evidence type="ECO:0000313" key="12">
    <source>
        <dbReference type="EMBL" id="RJP73900.1"/>
    </source>
</evidence>
<dbReference type="Pfam" id="PF08546">
    <property type="entry name" value="ApbA_C"/>
    <property type="match status" value="1"/>
</dbReference>
<dbReference type="InterPro" id="IPR008927">
    <property type="entry name" value="6-PGluconate_DH-like_C_sf"/>
</dbReference>
<dbReference type="EC" id="1.1.1.169" evidence="3 9"/>
<dbReference type="GO" id="GO:0015940">
    <property type="term" value="P:pantothenate biosynthetic process"/>
    <property type="evidence" value="ECO:0007669"/>
    <property type="project" value="UniProtKB-UniPathway"/>
</dbReference>
<evidence type="ECO:0000256" key="7">
    <source>
        <dbReference type="ARBA" id="ARBA00032024"/>
    </source>
</evidence>
<dbReference type="AlphaFoldDB" id="A0A419F5Y9"/>
<dbReference type="PANTHER" id="PTHR43765">
    <property type="entry name" value="2-DEHYDROPANTOATE 2-REDUCTASE-RELATED"/>
    <property type="match status" value="1"/>
</dbReference>
<evidence type="ECO:0000256" key="8">
    <source>
        <dbReference type="ARBA" id="ARBA00048793"/>
    </source>
</evidence>
<evidence type="ECO:0000256" key="4">
    <source>
        <dbReference type="ARBA" id="ARBA00019465"/>
    </source>
</evidence>
<organism evidence="12 13">
    <name type="scientific">Candidatus Abyssobacteria bacterium SURF_17</name>
    <dbReference type="NCBI Taxonomy" id="2093361"/>
    <lineage>
        <taxon>Bacteria</taxon>
        <taxon>Pseudomonadati</taxon>
        <taxon>Candidatus Hydrogenedentota</taxon>
        <taxon>Candidatus Abyssobacteria</taxon>
    </lineage>
</organism>
<dbReference type="GO" id="GO:0005737">
    <property type="term" value="C:cytoplasm"/>
    <property type="evidence" value="ECO:0007669"/>
    <property type="project" value="TreeGrafter"/>
</dbReference>
<gene>
    <name evidence="12" type="ORF">C4532_03495</name>
</gene>
<evidence type="ECO:0000259" key="10">
    <source>
        <dbReference type="Pfam" id="PF02558"/>
    </source>
</evidence>
<comment type="caution">
    <text evidence="12">The sequence shown here is derived from an EMBL/GenBank/DDBJ whole genome shotgun (WGS) entry which is preliminary data.</text>
</comment>
<evidence type="ECO:0000256" key="9">
    <source>
        <dbReference type="RuleBase" id="RU362068"/>
    </source>
</evidence>
<dbReference type="Proteomes" id="UP000285961">
    <property type="component" value="Unassembled WGS sequence"/>
</dbReference>
<name>A0A419F5Y9_9BACT</name>
<reference evidence="12 13" key="1">
    <citation type="journal article" date="2017" name="ISME J.">
        <title>Energy and carbon metabolisms in a deep terrestrial subsurface fluid microbial community.</title>
        <authorList>
            <person name="Momper L."/>
            <person name="Jungbluth S.P."/>
            <person name="Lee M.D."/>
            <person name="Amend J.P."/>
        </authorList>
    </citation>
    <scope>NUCLEOTIDE SEQUENCE [LARGE SCALE GENOMIC DNA]</scope>
    <source>
        <strain evidence="12">SURF_17</strain>
    </source>
</reference>
<dbReference type="InterPro" id="IPR003710">
    <property type="entry name" value="ApbA"/>
</dbReference>
<comment type="pathway">
    <text evidence="1 9">Cofactor biosynthesis; (R)-pantothenate biosynthesis; (R)-pantoate from 3-methyl-2-oxobutanoate: step 2/2.</text>
</comment>
<dbReference type="EMBL" id="QZKI01000022">
    <property type="protein sequence ID" value="RJP73900.1"/>
    <property type="molecule type" value="Genomic_DNA"/>
</dbReference>
<dbReference type="Gene3D" id="1.10.1040.10">
    <property type="entry name" value="N-(1-d-carboxylethyl)-l-norvaline Dehydrogenase, domain 2"/>
    <property type="match status" value="1"/>
</dbReference>
<feature type="domain" description="Ketopantoate reductase N-terminal" evidence="10">
    <location>
        <begin position="10"/>
        <end position="157"/>
    </location>
</feature>
<dbReference type="FunFam" id="1.10.1040.10:FF:000017">
    <property type="entry name" value="2-dehydropantoate 2-reductase"/>
    <property type="match status" value="1"/>
</dbReference>
<keyword evidence="5 9" id="KW-0521">NADP</keyword>
<dbReference type="Pfam" id="PF02558">
    <property type="entry name" value="ApbA"/>
    <property type="match status" value="1"/>
</dbReference>
<comment type="catalytic activity">
    <reaction evidence="8 9">
        <text>(R)-pantoate + NADP(+) = 2-dehydropantoate + NADPH + H(+)</text>
        <dbReference type="Rhea" id="RHEA:16233"/>
        <dbReference type="ChEBI" id="CHEBI:11561"/>
        <dbReference type="ChEBI" id="CHEBI:15378"/>
        <dbReference type="ChEBI" id="CHEBI:15980"/>
        <dbReference type="ChEBI" id="CHEBI:57783"/>
        <dbReference type="ChEBI" id="CHEBI:58349"/>
        <dbReference type="EC" id="1.1.1.169"/>
    </reaction>
</comment>
<comment type="function">
    <text evidence="9">Catalyzes the NADPH-dependent reduction of ketopantoate into pantoic acid.</text>
</comment>
<dbReference type="InterPro" id="IPR013328">
    <property type="entry name" value="6PGD_dom2"/>
</dbReference>
<dbReference type="InterPro" id="IPR013332">
    <property type="entry name" value="KPR_N"/>
</dbReference>
<dbReference type="SUPFAM" id="SSF48179">
    <property type="entry name" value="6-phosphogluconate dehydrogenase C-terminal domain-like"/>
    <property type="match status" value="1"/>
</dbReference>
<evidence type="ECO:0000256" key="2">
    <source>
        <dbReference type="ARBA" id="ARBA00007870"/>
    </source>
</evidence>
<dbReference type="NCBIfam" id="TIGR00745">
    <property type="entry name" value="apbA_panE"/>
    <property type="match status" value="1"/>
</dbReference>
<proteinExistence type="inferred from homology"/>
<feature type="domain" description="Ketopantoate reductase C-terminal" evidence="11">
    <location>
        <begin position="184"/>
        <end position="308"/>
    </location>
</feature>
<keyword evidence="6 9" id="KW-0560">Oxidoreductase</keyword>
<dbReference type="PANTHER" id="PTHR43765:SF2">
    <property type="entry name" value="2-DEHYDROPANTOATE 2-REDUCTASE"/>
    <property type="match status" value="1"/>
</dbReference>
<dbReference type="UniPathway" id="UPA00028">
    <property type="reaction ID" value="UER00004"/>
</dbReference>
<protein>
    <recommendedName>
        <fullName evidence="4 9">2-dehydropantoate 2-reductase</fullName>
        <ecNumber evidence="3 9">1.1.1.169</ecNumber>
    </recommendedName>
    <alternativeName>
        <fullName evidence="7 9">Ketopantoate reductase</fullName>
    </alternativeName>
</protein>
<dbReference type="Gene3D" id="3.40.50.720">
    <property type="entry name" value="NAD(P)-binding Rossmann-like Domain"/>
    <property type="match status" value="1"/>
</dbReference>
<sequence length="317" mass="33294">MPAESPRYEIAVVGPGAIGCLFGGLLKEAGHRVIMLDHRPERAESINRKGIHIEGISGTRDIAMKATANPSDVAGCDFALIATKSYDTGVAVNTISGVLRPSTPVMTLQNGLGNVELISRAVGDERTIGGITSQGATLLGDGSVRHAGAGKTVIGTPSNRLTENLRRVKGMLDSSGFAPQISDDLESTIWSKLLINVGINALTAITRLNNGRLLEFGGTRSIMQDAVREAVAVADARGIALAHGDPLAQVEEVCRLTAANVSSMLQDVLARRRTEIDAINGAVARIGLELGIPTPVNSVLASLVHTIESSYHLQVSR</sequence>
<comment type="similarity">
    <text evidence="2 9">Belongs to the ketopantoate reductase family.</text>
</comment>
<evidence type="ECO:0000259" key="11">
    <source>
        <dbReference type="Pfam" id="PF08546"/>
    </source>
</evidence>
<dbReference type="InterPro" id="IPR013752">
    <property type="entry name" value="KPA_reductase"/>
</dbReference>
<evidence type="ECO:0000256" key="1">
    <source>
        <dbReference type="ARBA" id="ARBA00004994"/>
    </source>
</evidence>
<evidence type="ECO:0000256" key="5">
    <source>
        <dbReference type="ARBA" id="ARBA00022857"/>
    </source>
</evidence>
<evidence type="ECO:0000256" key="6">
    <source>
        <dbReference type="ARBA" id="ARBA00023002"/>
    </source>
</evidence>